<dbReference type="PROSITE" id="PS51257">
    <property type="entry name" value="PROKAR_LIPOPROTEIN"/>
    <property type="match status" value="1"/>
</dbReference>
<dbReference type="CDD" id="cd13120">
    <property type="entry name" value="BF2867_like_N"/>
    <property type="match status" value="1"/>
</dbReference>
<name>A0AA93BKK5_9BACT</name>
<evidence type="ECO:0000313" key="2">
    <source>
        <dbReference type="EMBL" id="RHA81912.1"/>
    </source>
</evidence>
<protein>
    <submittedName>
        <fullName evidence="2">Fimbrillin family protein</fullName>
    </submittedName>
</protein>
<sequence>MKKKGLFVMAAACLLAATSCSEDEVVGGNVLSNNEIGLLTRVDSRAVETKITNLGKFTVNAFQAGDANYMNNVEYNTSDNGSSWTTAAGKFYWPVEGDLHLYGYAPAAPGKGGTFKIDKDAQTLTDFVPFETAAEQQDFVYAKSTGNNATNGTTGVELNFQHALTEISVAAKNSNTAYTVKVTGVKLGNVKTKGTFAFPSIENSAANWTLSDATADVGSYETTWSTATALTSSVSTLDEANVAFMLLPQQLEKSDKASEKAYLALKVNITMQGGKVIRDGWAYIGLNTNWEMGKHYTYTVDFSDGAGQDENGKQLISGKDIKLNVKVAPWDANAFTLPDNTLPLSTATANCLILDPTGTNVGKIDVATNINIFWSNPDVGDAANVLDKKSEWVAEVIWQDINARAINFCNADGNVISGDTYNGIGNQPLYVKAVGGKKGNVVVGVKKKGAGKDAYLWSWHLWITEEPQLVGGFMDRNLGATSANPTDGAKTRGLYYQFGRKDPFTGDIDRYDINGTSIGKTTVTSGKVTFAKAMQTPAVFYTYGNNSTYDWASPNNYTSKKWNDITDADGKSLFDPSPKGWRLPNRENFSNFSTTTFTWDNSNNGRTYEGNWFPAAGYRDSDDGSMNRVGSYGYSWSSSPYNGNNGYNLGFYSGNVDPSNNSNRAYGFSVRCVQE</sequence>
<dbReference type="AlphaFoldDB" id="A0AA93BKK5"/>
<proteinExistence type="predicted"/>
<keyword evidence="1" id="KW-0732">Signal</keyword>
<gene>
    <name evidence="2" type="ORF">DW916_16455</name>
</gene>
<dbReference type="InterPro" id="IPR042278">
    <property type="entry name" value="Mfa-like_1_N"/>
</dbReference>
<dbReference type="EMBL" id="QSFW01000059">
    <property type="protein sequence ID" value="RHA81912.1"/>
    <property type="molecule type" value="Genomic_DNA"/>
</dbReference>
<reference evidence="2 3" key="1">
    <citation type="submission" date="2018-08" db="EMBL/GenBank/DDBJ databases">
        <title>A genome reference for cultivated species of the human gut microbiota.</title>
        <authorList>
            <person name="Zou Y."/>
            <person name="Xue W."/>
            <person name="Luo G."/>
        </authorList>
    </citation>
    <scope>NUCLEOTIDE SEQUENCE [LARGE SCALE GENOMIC DNA]</scope>
    <source>
        <strain evidence="2 3">AM42-23AC</strain>
    </source>
</reference>
<dbReference type="RefSeq" id="WP_118192390.1">
    <property type="nucleotide sequence ID" value="NZ_QSFW01000059.1"/>
</dbReference>
<feature type="chain" id="PRO_5041682333" evidence="1">
    <location>
        <begin position="22"/>
        <end position="675"/>
    </location>
</feature>
<dbReference type="Gene3D" id="2.60.40.2620">
    <property type="entry name" value="Fimbrillin-like"/>
    <property type="match status" value="1"/>
</dbReference>
<feature type="signal peptide" evidence="1">
    <location>
        <begin position="1"/>
        <end position="21"/>
    </location>
</feature>
<organism evidence="2 3">
    <name type="scientific">Segatella copri</name>
    <dbReference type="NCBI Taxonomy" id="165179"/>
    <lineage>
        <taxon>Bacteria</taxon>
        <taxon>Pseudomonadati</taxon>
        <taxon>Bacteroidota</taxon>
        <taxon>Bacteroidia</taxon>
        <taxon>Bacteroidales</taxon>
        <taxon>Prevotellaceae</taxon>
        <taxon>Segatella</taxon>
    </lineage>
</organism>
<evidence type="ECO:0000313" key="3">
    <source>
        <dbReference type="Proteomes" id="UP000284990"/>
    </source>
</evidence>
<dbReference type="Proteomes" id="UP000284990">
    <property type="component" value="Unassembled WGS sequence"/>
</dbReference>
<comment type="caution">
    <text evidence="2">The sequence shown here is derived from an EMBL/GenBank/DDBJ whole genome shotgun (WGS) entry which is preliminary data.</text>
</comment>
<accession>A0AA93BKK5</accession>
<evidence type="ECO:0000256" key="1">
    <source>
        <dbReference type="SAM" id="SignalP"/>
    </source>
</evidence>
<dbReference type="CDD" id="cd13121">
    <property type="entry name" value="BF2867_like_C"/>
    <property type="match status" value="1"/>
</dbReference>